<keyword evidence="2" id="KW-1185">Reference proteome</keyword>
<reference evidence="1" key="1">
    <citation type="submission" date="2022-01" db="EMBL/GenBank/DDBJ databases">
        <title>Genome Sequence Resource for Two Populations of Ditylenchus destructor, the Migratory Endoparasitic Phytonematode.</title>
        <authorList>
            <person name="Zhang H."/>
            <person name="Lin R."/>
            <person name="Xie B."/>
        </authorList>
    </citation>
    <scope>NUCLEOTIDE SEQUENCE</scope>
    <source>
        <strain evidence="1">BazhouSP</strain>
    </source>
</reference>
<dbReference type="Proteomes" id="UP001201812">
    <property type="component" value="Unassembled WGS sequence"/>
</dbReference>
<accession>A0AAD4QU24</accession>
<dbReference type="EMBL" id="JAKKPZ010000130">
    <property type="protein sequence ID" value="KAI1700943.1"/>
    <property type="molecule type" value="Genomic_DNA"/>
</dbReference>
<gene>
    <name evidence="1" type="ORF">DdX_16380</name>
</gene>
<protein>
    <submittedName>
        <fullName evidence="1">Uncharacterized protein</fullName>
    </submittedName>
</protein>
<comment type="caution">
    <text evidence="1">The sequence shown here is derived from an EMBL/GenBank/DDBJ whole genome shotgun (WGS) entry which is preliminary data.</text>
</comment>
<name>A0AAD4QU24_9BILA</name>
<proteinExistence type="predicted"/>
<evidence type="ECO:0000313" key="2">
    <source>
        <dbReference type="Proteomes" id="UP001201812"/>
    </source>
</evidence>
<organism evidence="1 2">
    <name type="scientific">Ditylenchus destructor</name>
    <dbReference type="NCBI Taxonomy" id="166010"/>
    <lineage>
        <taxon>Eukaryota</taxon>
        <taxon>Metazoa</taxon>
        <taxon>Ecdysozoa</taxon>
        <taxon>Nematoda</taxon>
        <taxon>Chromadorea</taxon>
        <taxon>Rhabditida</taxon>
        <taxon>Tylenchina</taxon>
        <taxon>Tylenchomorpha</taxon>
        <taxon>Sphaerularioidea</taxon>
        <taxon>Anguinidae</taxon>
        <taxon>Anguininae</taxon>
        <taxon>Ditylenchus</taxon>
    </lineage>
</organism>
<dbReference type="AlphaFoldDB" id="A0AAD4QU24"/>
<evidence type="ECO:0000313" key="1">
    <source>
        <dbReference type="EMBL" id="KAI1700943.1"/>
    </source>
</evidence>
<sequence length="74" mass="8316">MGPTSGLQCLWDAYPTAKWDLEYTSVDVNGVVYDVFGKHFFVNTVPLYNVQVVNINGTHFGVRCGKYRDIGRAD</sequence>